<evidence type="ECO:0000313" key="2">
    <source>
        <dbReference type="Proteomes" id="UP000758168"/>
    </source>
</evidence>
<sequence>MSGFRGTDDTGRVADPLTPESLRPLLWEAAASVLVEPVDGTAGSRALAVRAPAGRWRVEVGRPGEDAVVATVPNTDAAFDALRSWAADDGWWLEAFTWTPAG</sequence>
<keyword evidence="2" id="KW-1185">Reference proteome</keyword>
<dbReference type="RefSeq" id="WP_210057887.1">
    <property type="nucleotide sequence ID" value="NZ_BAAAMH010000002.1"/>
</dbReference>
<proteinExistence type="predicted"/>
<name>A0ABS4ZBH9_9ACTN</name>
<comment type="caution">
    <text evidence="1">The sequence shown here is derived from an EMBL/GenBank/DDBJ whole genome shotgun (WGS) entry which is preliminary data.</text>
</comment>
<gene>
    <name evidence="1" type="ORF">JOF54_003340</name>
</gene>
<reference evidence="1 2" key="1">
    <citation type="submission" date="2021-03" db="EMBL/GenBank/DDBJ databases">
        <title>Sequencing the genomes of 1000 actinobacteria strains.</title>
        <authorList>
            <person name="Klenk H.-P."/>
        </authorList>
    </citation>
    <scope>NUCLEOTIDE SEQUENCE [LARGE SCALE GENOMIC DNA]</scope>
    <source>
        <strain evidence="1 2">DSM 12936</strain>
    </source>
</reference>
<accession>A0ABS4ZBH9</accession>
<evidence type="ECO:0000313" key="1">
    <source>
        <dbReference type="EMBL" id="MBP2418418.1"/>
    </source>
</evidence>
<dbReference type="Proteomes" id="UP000758168">
    <property type="component" value="Unassembled WGS sequence"/>
</dbReference>
<dbReference type="EMBL" id="JAGIOB010000001">
    <property type="protein sequence ID" value="MBP2418418.1"/>
    <property type="molecule type" value="Genomic_DNA"/>
</dbReference>
<evidence type="ECO:0008006" key="3">
    <source>
        <dbReference type="Google" id="ProtNLM"/>
    </source>
</evidence>
<protein>
    <recommendedName>
        <fullName evidence="3">DUF2218 domain-containing protein</fullName>
    </recommendedName>
</protein>
<organism evidence="1 2">
    <name type="scientific">Microlunatus capsulatus</name>
    <dbReference type="NCBI Taxonomy" id="99117"/>
    <lineage>
        <taxon>Bacteria</taxon>
        <taxon>Bacillati</taxon>
        <taxon>Actinomycetota</taxon>
        <taxon>Actinomycetes</taxon>
        <taxon>Propionibacteriales</taxon>
        <taxon>Propionibacteriaceae</taxon>
        <taxon>Microlunatus</taxon>
    </lineage>
</organism>